<dbReference type="VEuPathDB" id="VectorBase:ASIC021266"/>
<sequence length="68" mass="7205">MGKIAPISRGLIVVVRGCLLLLLTKGPKPAEHNPQRLTSVAVWSLNRSSRRVAGGNGALVQVTECGKE</sequence>
<proteinExistence type="predicted"/>
<dbReference type="AlphaFoldDB" id="A0A084WRY2"/>
<accession>A0A084WRY2</accession>
<protein>
    <recommendedName>
        <fullName evidence="5">Secreted protein</fullName>
    </recommendedName>
</protein>
<reference evidence="3" key="2">
    <citation type="submission" date="2020-05" db="UniProtKB">
        <authorList>
            <consortium name="EnsemblMetazoa"/>
        </authorList>
    </citation>
    <scope>IDENTIFICATION</scope>
</reference>
<keyword evidence="4" id="KW-1185">Reference proteome</keyword>
<gene>
    <name evidence="2" type="ORF">ZHAS_00021266</name>
</gene>
<name>A0A084WRY2_ANOSI</name>
<dbReference type="EnsemblMetazoa" id="ASIC021266-RA">
    <property type="protein sequence ID" value="ASIC021266-PA"/>
    <property type="gene ID" value="ASIC021266"/>
</dbReference>
<dbReference type="EMBL" id="KE525409">
    <property type="protein sequence ID" value="KFB52976.1"/>
    <property type="molecule type" value="Genomic_DNA"/>
</dbReference>
<evidence type="ECO:0000313" key="4">
    <source>
        <dbReference type="Proteomes" id="UP000030765"/>
    </source>
</evidence>
<reference evidence="2 4" key="1">
    <citation type="journal article" date="2014" name="BMC Genomics">
        <title>Genome sequence of Anopheles sinensis provides insight into genetics basis of mosquito competence for malaria parasites.</title>
        <authorList>
            <person name="Zhou D."/>
            <person name="Zhang D."/>
            <person name="Ding G."/>
            <person name="Shi L."/>
            <person name="Hou Q."/>
            <person name="Ye Y."/>
            <person name="Xu Y."/>
            <person name="Zhou H."/>
            <person name="Xiong C."/>
            <person name="Li S."/>
            <person name="Yu J."/>
            <person name="Hong S."/>
            <person name="Yu X."/>
            <person name="Zou P."/>
            <person name="Chen C."/>
            <person name="Chang X."/>
            <person name="Wang W."/>
            <person name="Lv Y."/>
            <person name="Sun Y."/>
            <person name="Ma L."/>
            <person name="Shen B."/>
            <person name="Zhu C."/>
        </authorList>
    </citation>
    <scope>NUCLEOTIDE SEQUENCE [LARGE SCALE GENOMIC DNA]</scope>
</reference>
<dbReference type="EMBL" id="ATLV01026279">
    <property type="status" value="NOT_ANNOTATED_CDS"/>
    <property type="molecule type" value="Genomic_DNA"/>
</dbReference>
<evidence type="ECO:0000313" key="3">
    <source>
        <dbReference type="EnsemblMetazoa" id="ASIC021266-PA"/>
    </source>
</evidence>
<evidence type="ECO:0008006" key="5">
    <source>
        <dbReference type="Google" id="ProtNLM"/>
    </source>
</evidence>
<organism evidence="2">
    <name type="scientific">Anopheles sinensis</name>
    <name type="common">Mosquito</name>
    <dbReference type="NCBI Taxonomy" id="74873"/>
    <lineage>
        <taxon>Eukaryota</taxon>
        <taxon>Metazoa</taxon>
        <taxon>Ecdysozoa</taxon>
        <taxon>Arthropoda</taxon>
        <taxon>Hexapoda</taxon>
        <taxon>Insecta</taxon>
        <taxon>Pterygota</taxon>
        <taxon>Neoptera</taxon>
        <taxon>Endopterygota</taxon>
        <taxon>Diptera</taxon>
        <taxon>Nematocera</taxon>
        <taxon>Culicoidea</taxon>
        <taxon>Culicidae</taxon>
        <taxon>Anophelinae</taxon>
        <taxon>Anopheles</taxon>
    </lineage>
</organism>
<keyword evidence="1" id="KW-0732">Signal</keyword>
<dbReference type="Proteomes" id="UP000030765">
    <property type="component" value="Unassembled WGS sequence"/>
</dbReference>
<evidence type="ECO:0000313" key="2">
    <source>
        <dbReference type="EMBL" id="KFB52976.1"/>
    </source>
</evidence>
<feature type="signal peptide" evidence="1">
    <location>
        <begin position="1"/>
        <end position="17"/>
    </location>
</feature>
<evidence type="ECO:0000256" key="1">
    <source>
        <dbReference type="SAM" id="SignalP"/>
    </source>
</evidence>
<feature type="chain" id="PRO_5001785113" description="Secreted protein" evidence="1">
    <location>
        <begin position="18"/>
        <end position="68"/>
    </location>
</feature>